<dbReference type="Gene3D" id="1.10.443.10">
    <property type="entry name" value="Intergrase catalytic core"/>
    <property type="match status" value="1"/>
</dbReference>
<proteinExistence type="inferred from homology"/>
<organism evidence="8 9">
    <name type="scientific">Streptomyces zhaozhouensis</name>
    <dbReference type="NCBI Taxonomy" id="1300267"/>
    <lineage>
        <taxon>Bacteria</taxon>
        <taxon>Bacillati</taxon>
        <taxon>Actinomycetota</taxon>
        <taxon>Actinomycetes</taxon>
        <taxon>Kitasatosporales</taxon>
        <taxon>Streptomycetaceae</taxon>
        <taxon>Streptomyces</taxon>
    </lineage>
</organism>
<dbReference type="InterPro" id="IPR044068">
    <property type="entry name" value="CB"/>
</dbReference>
<dbReference type="GO" id="GO:0015074">
    <property type="term" value="P:DNA integration"/>
    <property type="evidence" value="ECO:0007669"/>
    <property type="project" value="InterPro"/>
</dbReference>
<feature type="domain" description="Tyr recombinase" evidence="6">
    <location>
        <begin position="201"/>
        <end position="414"/>
    </location>
</feature>
<evidence type="ECO:0000256" key="5">
    <source>
        <dbReference type="SAM" id="MobiDB-lite"/>
    </source>
</evidence>
<evidence type="ECO:0000259" key="7">
    <source>
        <dbReference type="PROSITE" id="PS51900"/>
    </source>
</evidence>
<feature type="domain" description="Core-binding (CB)" evidence="7">
    <location>
        <begin position="60"/>
        <end position="153"/>
    </location>
</feature>
<evidence type="ECO:0000256" key="1">
    <source>
        <dbReference type="ARBA" id="ARBA00008857"/>
    </source>
</evidence>
<protein>
    <submittedName>
        <fullName evidence="8">Phage integrase family protein</fullName>
    </submittedName>
</protein>
<sequence>MFVGPVSCLVAYSLTGHVRDVRHVAWEACVSGQLVIGILRVQVLERGDGTRSFTIVWPEGAVHAEADRFLRTREPGTDRTYAYLLVDHLRWLERECLPLASVTLSDLQRYMGAVGAKVSGPFGLPWREGKRPYGQATLSLTAACLKGFYLHQAALGVNEDLGRQLDRARLPSRADRNRALLGHVKTAMPSNPLAPKQVRRRHPKMAPEGAKETLLETVRSARDRLVVTWLADGGFRVGELCGLHLEDLHLREGAGCRQCRSPHVHVCHRPANPNRAAAKTKPEWYVEDGTVHGGLIRRASPAMIHTYFEYMTTEYPRAAGHGMLLVQLHGDRAGEPWTTDGARRMLSRAGKRAELGRIKPHGFRHSFATAVLDASGGDLVVTREAGGWASAATVDEIYAHADVHDPGFARALSKAWGEGE</sequence>
<dbReference type="PANTHER" id="PTHR30349:SF41">
    <property type="entry name" value="INTEGRASE_RECOMBINASE PROTEIN MJ0367-RELATED"/>
    <property type="match status" value="1"/>
</dbReference>
<dbReference type="InterPro" id="IPR011010">
    <property type="entry name" value="DNA_brk_join_enz"/>
</dbReference>
<name>A0A286DTY6_9ACTN</name>
<dbReference type="GO" id="GO:0003677">
    <property type="term" value="F:DNA binding"/>
    <property type="evidence" value="ECO:0007669"/>
    <property type="project" value="UniProtKB-UniRule"/>
</dbReference>
<dbReference type="InterPro" id="IPR013762">
    <property type="entry name" value="Integrase-like_cat_sf"/>
</dbReference>
<evidence type="ECO:0000313" key="8">
    <source>
        <dbReference type="EMBL" id="SOD62125.1"/>
    </source>
</evidence>
<keyword evidence="2 4" id="KW-0238">DNA-binding</keyword>
<reference evidence="8 9" key="1">
    <citation type="submission" date="2017-09" db="EMBL/GenBank/DDBJ databases">
        <authorList>
            <person name="Ehlers B."/>
            <person name="Leendertz F.H."/>
        </authorList>
    </citation>
    <scope>NUCLEOTIDE SEQUENCE [LARGE SCALE GENOMIC DNA]</scope>
    <source>
        <strain evidence="8 9">CGMCC 4.7095</strain>
    </source>
</reference>
<dbReference type="GO" id="GO:0006310">
    <property type="term" value="P:DNA recombination"/>
    <property type="evidence" value="ECO:0007669"/>
    <property type="project" value="UniProtKB-KW"/>
</dbReference>
<evidence type="ECO:0000259" key="6">
    <source>
        <dbReference type="PROSITE" id="PS51898"/>
    </source>
</evidence>
<comment type="similarity">
    <text evidence="1">Belongs to the 'phage' integrase family.</text>
</comment>
<dbReference type="InterPro" id="IPR050090">
    <property type="entry name" value="Tyrosine_recombinase_XerCD"/>
</dbReference>
<keyword evidence="9" id="KW-1185">Reference proteome</keyword>
<feature type="region of interest" description="Disordered" evidence="5">
    <location>
        <begin position="187"/>
        <end position="206"/>
    </location>
</feature>
<evidence type="ECO:0000256" key="2">
    <source>
        <dbReference type="ARBA" id="ARBA00023125"/>
    </source>
</evidence>
<keyword evidence="3" id="KW-0233">DNA recombination</keyword>
<dbReference type="PANTHER" id="PTHR30349">
    <property type="entry name" value="PHAGE INTEGRASE-RELATED"/>
    <property type="match status" value="1"/>
</dbReference>
<dbReference type="EMBL" id="OCNE01000004">
    <property type="protein sequence ID" value="SOD62125.1"/>
    <property type="molecule type" value="Genomic_DNA"/>
</dbReference>
<dbReference type="SUPFAM" id="SSF56349">
    <property type="entry name" value="DNA breaking-rejoining enzymes"/>
    <property type="match status" value="1"/>
</dbReference>
<evidence type="ECO:0000313" key="9">
    <source>
        <dbReference type="Proteomes" id="UP000219072"/>
    </source>
</evidence>
<dbReference type="Proteomes" id="UP000219072">
    <property type="component" value="Unassembled WGS sequence"/>
</dbReference>
<accession>A0A286DTY6</accession>
<dbReference type="InterPro" id="IPR002104">
    <property type="entry name" value="Integrase_catalytic"/>
</dbReference>
<dbReference type="PROSITE" id="PS51900">
    <property type="entry name" value="CB"/>
    <property type="match status" value="1"/>
</dbReference>
<dbReference type="PROSITE" id="PS51898">
    <property type="entry name" value="TYR_RECOMBINASE"/>
    <property type="match status" value="1"/>
</dbReference>
<gene>
    <name evidence="8" type="ORF">SAMN06297387_104295</name>
</gene>
<dbReference type="CDD" id="cd00397">
    <property type="entry name" value="DNA_BRE_C"/>
    <property type="match status" value="1"/>
</dbReference>
<dbReference type="AlphaFoldDB" id="A0A286DTY6"/>
<dbReference type="Pfam" id="PF00589">
    <property type="entry name" value="Phage_integrase"/>
    <property type="match status" value="1"/>
</dbReference>
<evidence type="ECO:0000256" key="3">
    <source>
        <dbReference type="ARBA" id="ARBA00023172"/>
    </source>
</evidence>
<evidence type="ECO:0000256" key="4">
    <source>
        <dbReference type="PROSITE-ProRule" id="PRU01248"/>
    </source>
</evidence>